<dbReference type="GO" id="GO:0016829">
    <property type="term" value="F:lyase activity"/>
    <property type="evidence" value="ECO:0007669"/>
    <property type="project" value="UniProtKB-KW"/>
</dbReference>
<dbReference type="EMBL" id="CAJVPA010000144">
    <property type="protein sequence ID" value="CAG8362923.1"/>
    <property type="molecule type" value="Genomic_DNA"/>
</dbReference>
<organism evidence="5 6">
    <name type="scientific">Penicillium salamii</name>
    <dbReference type="NCBI Taxonomy" id="1612424"/>
    <lineage>
        <taxon>Eukaryota</taxon>
        <taxon>Fungi</taxon>
        <taxon>Dikarya</taxon>
        <taxon>Ascomycota</taxon>
        <taxon>Pezizomycotina</taxon>
        <taxon>Eurotiomycetes</taxon>
        <taxon>Eurotiomycetidae</taxon>
        <taxon>Eurotiales</taxon>
        <taxon>Aspergillaceae</taxon>
        <taxon>Penicillium</taxon>
    </lineage>
</organism>
<evidence type="ECO:0000256" key="2">
    <source>
        <dbReference type="ARBA" id="ARBA00023239"/>
    </source>
</evidence>
<dbReference type="PANTHER" id="PTHR36577:SF3">
    <property type="entry name" value="DUF521 DOMAIN PROTEIN (AFU_ORTHOLOGUE AFUA_6G00490)"/>
    <property type="match status" value="1"/>
</dbReference>
<proteinExistence type="predicted"/>
<dbReference type="CDD" id="cd01355">
    <property type="entry name" value="AcnX"/>
    <property type="match status" value="1"/>
</dbReference>
<evidence type="ECO:0000256" key="1">
    <source>
        <dbReference type="ARBA" id="ARBA00023004"/>
    </source>
</evidence>
<evidence type="ECO:0000313" key="5">
    <source>
        <dbReference type="EMBL" id="CAG8362923.1"/>
    </source>
</evidence>
<evidence type="ECO:0000259" key="4">
    <source>
        <dbReference type="Pfam" id="PF04412"/>
    </source>
</evidence>
<evidence type="ECO:0000259" key="3">
    <source>
        <dbReference type="Pfam" id="PF01989"/>
    </source>
</evidence>
<dbReference type="Pfam" id="PF04412">
    <property type="entry name" value="AcnX"/>
    <property type="match status" value="1"/>
</dbReference>
<dbReference type="SUPFAM" id="SSF52016">
    <property type="entry name" value="LeuD/IlvD-like"/>
    <property type="match status" value="1"/>
</dbReference>
<dbReference type="OrthoDB" id="2594507at2759"/>
<dbReference type="InterPro" id="IPR002840">
    <property type="entry name" value="PMDh-S-like_dom"/>
</dbReference>
<feature type="domain" description="Phosphomevalonate dehydratase small subunit-like" evidence="3">
    <location>
        <begin position="28"/>
        <end position="112"/>
    </location>
</feature>
<sequence length="584" mass="63115">MSPYKMRDSLSLVPGEATGDILWTDTPISFYGGVDPTTGQIIDLHHPLCGSSIKGRILAIPGGRGSCAGSGGMLELLHAGHSPAGLVFSQPELLVTLGVWVAQEMFGISIPVLVVPSSVFLQLQKIYGQPATITNSYLQIGYQPLEIPLSPFSTKQNDGKPFPLSPEDKDILNGKMGEAARLAMKVIIRFSEAQGADGLIDICQAHIDACVYVGPTSLFFSQRLLDLGGRVAVPSTMNSLNADRRRWKELGCDPELSTNASALGDAYLKMGAKASFTCAPYTLETAPEFGDQIGWAESNAVVFANSVLGAKTQKYPDYLDVFIALTGRAPNFNAHTKNGRLPTICIDFDELTEFDDSLFPLLGYRVGELVGAEIPIVLGLHNTSAGIPELKAFGAAFATTSAAPMFHIHGITPESSEVEHLISSITHIRVSLKDLRMCWEKLNTGVDNSVAVASLGNPHFAFEEFARLAELCKGRQRCTQTQMMITTNREAYEQSARAGFVDILVQFGADFITDTCWCLIGESVIPLEAKNLMTNSAKYAHYGPGTTKRGIHFGSLRDCVNAAVHGTNERVMPTWLLAEGPIRI</sequence>
<dbReference type="PANTHER" id="PTHR36577">
    <property type="entry name" value="DUF521 DOMAIN PROTEIN (AFU_ORTHOLOGUE AFUA_6G00490)"/>
    <property type="match status" value="1"/>
</dbReference>
<keyword evidence="1" id="KW-0408">Iron</keyword>
<protein>
    <recommendedName>
        <fullName evidence="7">DUF521 domain protein</fullName>
    </recommendedName>
</protein>
<dbReference type="Gene3D" id="3.50.30.10">
    <property type="entry name" value="Phosphohistidine domain"/>
    <property type="match status" value="1"/>
</dbReference>
<feature type="domain" description="Phosphomevalonate dehydratase large subunit-like" evidence="4">
    <location>
        <begin position="164"/>
        <end position="561"/>
    </location>
</feature>
<dbReference type="Proteomes" id="UP001152646">
    <property type="component" value="Unassembled WGS sequence"/>
</dbReference>
<evidence type="ECO:0000313" key="6">
    <source>
        <dbReference type="Proteomes" id="UP001152646"/>
    </source>
</evidence>
<name>A0A9W4J047_9EURO</name>
<reference evidence="5" key="1">
    <citation type="submission" date="2021-07" db="EMBL/GenBank/DDBJ databases">
        <authorList>
            <person name="Branca A.L. A."/>
        </authorList>
    </citation>
    <scope>NUCLEOTIDE SEQUENCE</scope>
</reference>
<dbReference type="InterPro" id="IPR012047">
    <property type="entry name" value="AcnX"/>
</dbReference>
<comment type="caution">
    <text evidence="5">The sequence shown here is derived from an EMBL/GenBank/DDBJ whole genome shotgun (WGS) entry which is preliminary data.</text>
</comment>
<evidence type="ECO:0008006" key="7">
    <source>
        <dbReference type="Google" id="ProtNLM"/>
    </source>
</evidence>
<dbReference type="Pfam" id="PF01989">
    <property type="entry name" value="AcnX_swivel_put"/>
    <property type="match status" value="1"/>
</dbReference>
<dbReference type="InterPro" id="IPR007506">
    <property type="entry name" value="PMDh-L-like_dom"/>
</dbReference>
<dbReference type="PIRSF" id="PIRSF036630">
    <property type="entry name" value="UCP036630"/>
    <property type="match status" value="1"/>
</dbReference>
<dbReference type="AlphaFoldDB" id="A0A9W4J047"/>
<dbReference type="CDD" id="cd01356">
    <property type="entry name" value="AcnX_swivel"/>
    <property type="match status" value="1"/>
</dbReference>
<keyword evidence="2" id="KW-0456">Lyase</keyword>
<gene>
    <name evidence="5" type="ORF">PSALAMII_LOCUS4062</name>
</gene>
<accession>A0A9W4J047</accession>